<keyword evidence="3 6" id="KW-0694">RNA-binding</keyword>
<dbReference type="Proteomes" id="UP001321804">
    <property type="component" value="Chromosome"/>
</dbReference>
<evidence type="ECO:0000256" key="4">
    <source>
        <dbReference type="ARBA" id="ARBA00022980"/>
    </source>
</evidence>
<dbReference type="EMBL" id="AP026801">
    <property type="protein sequence ID" value="BDR57256.1"/>
    <property type="molecule type" value="Genomic_DNA"/>
</dbReference>
<dbReference type="AlphaFoldDB" id="A0AAU9DG71"/>
<evidence type="ECO:0000256" key="2">
    <source>
        <dbReference type="ARBA" id="ARBA00022730"/>
    </source>
</evidence>
<evidence type="ECO:0000256" key="8">
    <source>
        <dbReference type="RuleBase" id="RU003870"/>
    </source>
</evidence>
<dbReference type="InterPro" id="IPR019906">
    <property type="entry name" value="Ribosomal_uL6_bac-type"/>
</dbReference>
<dbReference type="InterPro" id="IPR020040">
    <property type="entry name" value="Ribosomal_uL6_a/b-dom"/>
</dbReference>
<keyword evidence="5 6" id="KW-0687">Ribonucleoprotein</keyword>
<evidence type="ECO:0000256" key="1">
    <source>
        <dbReference type="ARBA" id="ARBA00009356"/>
    </source>
</evidence>
<dbReference type="RefSeq" id="WP_317696194.1">
    <property type="nucleotide sequence ID" value="NZ_AP026801.1"/>
</dbReference>
<evidence type="ECO:0000259" key="9">
    <source>
        <dbReference type="Pfam" id="PF00347"/>
    </source>
</evidence>
<dbReference type="KEGG" id="xak:KIMC2_18180"/>
<dbReference type="GO" id="GO:0019843">
    <property type="term" value="F:rRNA binding"/>
    <property type="evidence" value="ECO:0007669"/>
    <property type="project" value="UniProtKB-UniRule"/>
</dbReference>
<dbReference type="Pfam" id="PF00347">
    <property type="entry name" value="Ribosomal_L6"/>
    <property type="match status" value="2"/>
</dbReference>
<dbReference type="PANTHER" id="PTHR11655:SF14">
    <property type="entry name" value="LARGE RIBOSOMAL SUBUNIT PROTEIN UL6M"/>
    <property type="match status" value="1"/>
</dbReference>
<evidence type="ECO:0000256" key="5">
    <source>
        <dbReference type="ARBA" id="ARBA00023274"/>
    </source>
</evidence>
<dbReference type="PIRSF" id="PIRSF002162">
    <property type="entry name" value="Ribosomal_L6"/>
    <property type="match status" value="1"/>
</dbReference>
<name>A0AAU9DG71_9LACO</name>
<dbReference type="NCBIfam" id="TIGR03654">
    <property type="entry name" value="L6_bact"/>
    <property type="match status" value="1"/>
</dbReference>
<comment type="function">
    <text evidence="6 8">This protein binds to the 23S rRNA, and is important in its secondary structure. It is located near the subunit interface in the base of the L7/L12 stalk, and near the tRNA binding site of the peptidyltransferase center.</text>
</comment>
<evidence type="ECO:0000313" key="11">
    <source>
        <dbReference type="Proteomes" id="UP001321804"/>
    </source>
</evidence>
<keyword evidence="11" id="KW-1185">Reference proteome</keyword>
<dbReference type="PANTHER" id="PTHR11655">
    <property type="entry name" value="60S/50S RIBOSOMAL PROTEIN L6/L9"/>
    <property type="match status" value="1"/>
</dbReference>
<dbReference type="HAMAP" id="MF_01365_B">
    <property type="entry name" value="Ribosomal_uL6_B"/>
    <property type="match status" value="1"/>
</dbReference>
<evidence type="ECO:0000256" key="7">
    <source>
        <dbReference type="RuleBase" id="RU003869"/>
    </source>
</evidence>
<dbReference type="GO" id="GO:0003735">
    <property type="term" value="F:structural constituent of ribosome"/>
    <property type="evidence" value="ECO:0007669"/>
    <property type="project" value="UniProtKB-UniRule"/>
</dbReference>
<comment type="similarity">
    <text evidence="1 6 7">Belongs to the universal ribosomal protein uL6 family.</text>
</comment>
<keyword evidence="4 6" id="KW-0689">Ribosomal protein</keyword>
<proteinExistence type="inferred from homology"/>
<dbReference type="Gene3D" id="3.90.930.12">
    <property type="entry name" value="Ribosomal protein L6, alpha-beta domain"/>
    <property type="match status" value="2"/>
</dbReference>
<keyword evidence="2 6" id="KW-0699">rRNA-binding</keyword>
<dbReference type="GO" id="GO:0022625">
    <property type="term" value="C:cytosolic large ribosomal subunit"/>
    <property type="evidence" value="ECO:0007669"/>
    <property type="project" value="UniProtKB-UniRule"/>
</dbReference>
<dbReference type="PROSITE" id="PS00525">
    <property type="entry name" value="RIBOSOMAL_L6_1"/>
    <property type="match status" value="1"/>
</dbReference>
<dbReference type="InterPro" id="IPR036789">
    <property type="entry name" value="Ribosomal_uL6-like_a/b-dom_sf"/>
</dbReference>
<evidence type="ECO:0000313" key="10">
    <source>
        <dbReference type="EMBL" id="BDR57256.1"/>
    </source>
</evidence>
<dbReference type="InterPro" id="IPR002358">
    <property type="entry name" value="Ribosomal_uL6_CS"/>
</dbReference>
<dbReference type="PRINTS" id="PR00059">
    <property type="entry name" value="RIBOSOMALL6"/>
</dbReference>
<dbReference type="FunFam" id="3.90.930.12:FF:000002">
    <property type="entry name" value="50S ribosomal protein L6"/>
    <property type="match status" value="1"/>
</dbReference>
<comment type="subunit">
    <text evidence="6">Part of the 50S ribosomal subunit.</text>
</comment>
<dbReference type="InterPro" id="IPR000702">
    <property type="entry name" value="Ribosomal_uL6-like"/>
</dbReference>
<organism evidence="10 11">
    <name type="scientific">Xylocopilactobacillus apis</name>
    <dbReference type="NCBI Taxonomy" id="2932183"/>
    <lineage>
        <taxon>Bacteria</taxon>
        <taxon>Bacillati</taxon>
        <taxon>Bacillota</taxon>
        <taxon>Bacilli</taxon>
        <taxon>Lactobacillales</taxon>
        <taxon>Lactobacillaceae</taxon>
        <taxon>Xylocopilactobacillus</taxon>
    </lineage>
</organism>
<protein>
    <recommendedName>
        <fullName evidence="6">Large ribosomal subunit protein uL6</fullName>
    </recommendedName>
</protein>
<dbReference type="FunFam" id="3.90.930.12:FF:000001">
    <property type="entry name" value="50S ribosomal protein L6"/>
    <property type="match status" value="1"/>
</dbReference>
<sequence>MSRIGYKKVVIPEGVTMTQDGNTITVKGPKGSISRDFRPEITIKTEGNEVSFDRISDQYKALHGTTRALFANMVEGVTKGYEKHLDLVGVGYRAQMQGTKLVLNVGYSHPVEMAAPEGIKIEVPSNTEIVISGISKESVGKFAAEVREVRSPEPYKGKGIRYHDEYVRRKEGKTGK</sequence>
<accession>A0AAU9DG71</accession>
<feature type="domain" description="Large ribosomal subunit protein uL6 alpha-beta" evidence="9">
    <location>
        <begin position="11"/>
        <end position="80"/>
    </location>
</feature>
<reference evidence="10 11" key="1">
    <citation type="journal article" date="2023" name="Microbiol. Spectr.">
        <title>Symbiosis of Carpenter Bees with Uncharacterized Lactic Acid Bacteria Showing NAD Auxotrophy.</title>
        <authorList>
            <person name="Kawasaki S."/>
            <person name="Ozawa K."/>
            <person name="Mori T."/>
            <person name="Yamamoto A."/>
            <person name="Ito M."/>
            <person name="Ohkuma M."/>
            <person name="Sakamoto M."/>
            <person name="Matsutani M."/>
        </authorList>
    </citation>
    <scope>NUCLEOTIDE SEQUENCE [LARGE SCALE GENOMIC DNA]</scope>
    <source>
        <strain evidence="10 11">KimC2</strain>
    </source>
</reference>
<feature type="domain" description="Large ribosomal subunit protein uL6 alpha-beta" evidence="9">
    <location>
        <begin position="88"/>
        <end position="162"/>
    </location>
</feature>
<evidence type="ECO:0000256" key="3">
    <source>
        <dbReference type="ARBA" id="ARBA00022884"/>
    </source>
</evidence>
<evidence type="ECO:0000256" key="6">
    <source>
        <dbReference type="HAMAP-Rule" id="MF_01365"/>
    </source>
</evidence>
<dbReference type="GO" id="GO:0002181">
    <property type="term" value="P:cytoplasmic translation"/>
    <property type="evidence" value="ECO:0007669"/>
    <property type="project" value="TreeGrafter"/>
</dbReference>
<gene>
    <name evidence="6 10" type="primary">rplF</name>
    <name evidence="10" type="ORF">KIMC2_18180</name>
</gene>
<dbReference type="SUPFAM" id="SSF56053">
    <property type="entry name" value="Ribosomal protein L6"/>
    <property type="match status" value="2"/>
</dbReference>